<dbReference type="AlphaFoldDB" id="A0A2U3KFA7"/>
<keyword evidence="3" id="KW-0411">Iron-sulfur</keyword>
<evidence type="ECO:0000313" key="5">
    <source>
        <dbReference type="EMBL" id="SPF38339.1"/>
    </source>
</evidence>
<gene>
    <name evidence="5" type="primary">flxB</name>
    <name evidence="5" type="ORF">SBA1_20039</name>
</gene>
<dbReference type="InterPro" id="IPR009051">
    <property type="entry name" value="Helical_ferredxn"/>
</dbReference>
<name>A0A2U3KFA7_9BACT</name>
<dbReference type="InterPro" id="IPR017896">
    <property type="entry name" value="4Fe4S_Fe-S-bd"/>
</dbReference>
<proteinExistence type="predicted"/>
<dbReference type="InterPro" id="IPR017900">
    <property type="entry name" value="4Fe4S_Fe_S_CS"/>
</dbReference>
<dbReference type="Proteomes" id="UP000238701">
    <property type="component" value="Unassembled WGS sequence"/>
</dbReference>
<sequence length="331" mass="36560">MSEVISQTALRALTAKWIGAGKQVAGPTRVKPDLILYSPLHSADALWLEGFVRPSNSIKEFVFPKQEKLYGYRIQGNSVELVEDDAPLPEQIVIAARPCDAVALPILDKVFNWDFVDEFYNRRREATTVITLACTVADESCFCTSVGLSPVSERGSDVMLFDIGEHNYEVLCLTDKGRALFDGKTEKSGQTVRATAAPEKKFKPETIRSFVSQHFEDPFWQEHALACVGCGTCAFTCPTCHCFDIVDAGPAAGNVRVRTWDSCQFPIFTAHASGHNPRPAQASRQRQRMLHKFAIYPEKFGEILCTGCGNCTRNCPEGIGVLSVAMEIDRA</sequence>
<dbReference type="EMBL" id="OMOD01000111">
    <property type="protein sequence ID" value="SPF38339.1"/>
    <property type="molecule type" value="Genomic_DNA"/>
</dbReference>
<evidence type="ECO:0000313" key="6">
    <source>
        <dbReference type="Proteomes" id="UP000238701"/>
    </source>
</evidence>
<evidence type="ECO:0000259" key="4">
    <source>
        <dbReference type="PROSITE" id="PS51379"/>
    </source>
</evidence>
<dbReference type="PANTHER" id="PTHR40447:SF1">
    <property type="entry name" value="ANAEROBIC SULFITE REDUCTASE SUBUNIT A"/>
    <property type="match status" value="1"/>
</dbReference>
<dbReference type="PANTHER" id="PTHR40447">
    <property type="entry name" value="ANAEROBIC SULFITE REDUCTASE SUBUNIT A"/>
    <property type="match status" value="1"/>
</dbReference>
<dbReference type="Gene3D" id="1.10.1060.10">
    <property type="entry name" value="Alpha-helical ferredoxin"/>
    <property type="match status" value="1"/>
</dbReference>
<dbReference type="PROSITE" id="PS51379">
    <property type="entry name" value="4FE4S_FER_2"/>
    <property type="match status" value="2"/>
</dbReference>
<organism evidence="5 6">
    <name type="scientific">Candidatus Sulfotelmatobacter kueseliae</name>
    <dbReference type="NCBI Taxonomy" id="2042962"/>
    <lineage>
        <taxon>Bacteria</taxon>
        <taxon>Pseudomonadati</taxon>
        <taxon>Acidobacteriota</taxon>
        <taxon>Terriglobia</taxon>
        <taxon>Terriglobales</taxon>
        <taxon>Candidatus Korobacteraceae</taxon>
        <taxon>Candidatus Sulfotelmatobacter</taxon>
    </lineage>
</organism>
<dbReference type="SUPFAM" id="SSF46548">
    <property type="entry name" value="alpha-helical ferredoxin"/>
    <property type="match status" value="1"/>
</dbReference>
<dbReference type="OrthoDB" id="9796486at2"/>
<feature type="domain" description="4Fe-4S ferredoxin-type" evidence="4">
    <location>
        <begin position="296"/>
        <end position="327"/>
    </location>
</feature>
<feature type="domain" description="4Fe-4S ferredoxin-type" evidence="4">
    <location>
        <begin position="216"/>
        <end position="248"/>
    </location>
</feature>
<dbReference type="PROSITE" id="PS00198">
    <property type="entry name" value="4FE4S_FER_1"/>
    <property type="match status" value="2"/>
</dbReference>
<protein>
    <submittedName>
        <fullName evidence="5">Flavin oxidoreductase, subunit FlxB</fullName>
    </submittedName>
</protein>
<accession>A0A2U3KFA7</accession>
<evidence type="ECO:0000256" key="1">
    <source>
        <dbReference type="ARBA" id="ARBA00022723"/>
    </source>
</evidence>
<keyword evidence="1" id="KW-0479">Metal-binding</keyword>
<evidence type="ECO:0000256" key="2">
    <source>
        <dbReference type="ARBA" id="ARBA00023004"/>
    </source>
</evidence>
<reference evidence="6" key="1">
    <citation type="submission" date="2018-02" db="EMBL/GenBank/DDBJ databases">
        <authorList>
            <person name="Hausmann B."/>
        </authorList>
    </citation>
    <scope>NUCLEOTIDE SEQUENCE [LARGE SCALE GENOMIC DNA]</scope>
    <source>
        <strain evidence="6">Peat soil MAG SbA1</strain>
    </source>
</reference>
<dbReference type="GO" id="GO:0046872">
    <property type="term" value="F:metal ion binding"/>
    <property type="evidence" value="ECO:0007669"/>
    <property type="project" value="UniProtKB-KW"/>
</dbReference>
<dbReference type="GO" id="GO:0051536">
    <property type="term" value="F:iron-sulfur cluster binding"/>
    <property type="evidence" value="ECO:0007669"/>
    <property type="project" value="UniProtKB-KW"/>
</dbReference>
<keyword evidence="2" id="KW-0408">Iron</keyword>
<evidence type="ECO:0000256" key="3">
    <source>
        <dbReference type="ARBA" id="ARBA00023014"/>
    </source>
</evidence>
<dbReference type="Pfam" id="PF17179">
    <property type="entry name" value="Fer4_22"/>
    <property type="match status" value="1"/>
</dbReference>